<reference evidence="2" key="1">
    <citation type="journal article" date="2024" name="Front. Bioeng. Biotechnol.">
        <title>Genome-scale model development and genomic sequencing of the oleaginous clade Lipomyces.</title>
        <authorList>
            <person name="Czajka J.J."/>
            <person name="Han Y."/>
            <person name="Kim J."/>
            <person name="Mondo S.J."/>
            <person name="Hofstad B.A."/>
            <person name="Robles A."/>
            <person name="Haridas S."/>
            <person name="Riley R."/>
            <person name="LaButti K."/>
            <person name="Pangilinan J."/>
            <person name="Andreopoulos W."/>
            <person name="Lipzen A."/>
            <person name="Yan J."/>
            <person name="Wang M."/>
            <person name="Ng V."/>
            <person name="Grigoriev I.V."/>
            <person name="Spatafora J.W."/>
            <person name="Magnuson J.K."/>
            <person name="Baker S.E."/>
            <person name="Pomraning K.R."/>
        </authorList>
    </citation>
    <scope>NUCLEOTIDE SEQUENCE [LARGE SCALE GENOMIC DNA]</scope>
    <source>
        <strain evidence="2">CBS 10300</strain>
    </source>
</reference>
<keyword evidence="2" id="KW-1185">Reference proteome</keyword>
<comment type="caution">
    <text evidence="1">The sequence shown here is derived from an EMBL/GenBank/DDBJ whole genome shotgun (WGS) entry which is preliminary data.</text>
</comment>
<name>A0ACC3TI96_9ASCO</name>
<accession>A0ACC3TI96</accession>
<dbReference type="EMBL" id="MU970158">
    <property type="protein sequence ID" value="KAK9319838.1"/>
    <property type="molecule type" value="Genomic_DNA"/>
</dbReference>
<sequence length="87" mass="9944">METVYQEFPDDLDIATLFADALMNLTPWKLWDLRSGQPAPEARTLEVKKTFERALIQENALQHPGLVTYVYSPYGDVWLPGDCTARD</sequence>
<evidence type="ECO:0000313" key="1">
    <source>
        <dbReference type="EMBL" id="KAK9319838.1"/>
    </source>
</evidence>
<organism evidence="1 2">
    <name type="scientific">Lipomyces orientalis</name>
    <dbReference type="NCBI Taxonomy" id="1233043"/>
    <lineage>
        <taxon>Eukaryota</taxon>
        <taxon>Fungi</taxon>
        <taxon>Dikarya</taxon>
        <taxon>Ascomycota</taxon>
        <taxon>Saccharomycotina</taxon>
        <taxon>Lipomycetes</taxon>
        <taxon>Lipomycetales</taxon>
        <taxon>Lipomycetaceae</taxon>
        <taxon>Lipomyces</taxon>
    </lineage>
</organism>
<protein>
    <submittedName>
        <fullName evidence="1">Uncharacterized protein</fullName>
    </submittedName>
</protein>
<proteinExistence type="predicted"/>
<gene>
    <name evidence="1" type="ORF">V1517DRAFT_341321</name>
</gene>
<dbReference type="Proteomes" id="UP001489719">
    <property type="component" value="Unassembled WGS sequence"/>
</dbReference>
<evidence type="ECO:0000313" key="2">
    <source>
        <dbReference type="Proteomes" id="UP001489719"/>
    </source>
</evidence>